<proteinExistence type="predicted"/>
<dbReference type="AlphaFoldDB" id="A0A133URP3"/>
<dbReference type="EMBL" id="LHXS01000036">
    <property type="protein sequence ID" value="KXA96901.1"/>
    <property type="molecule type" value="Genomic_DNA"/>
</dbReference>
<evidence type="ECO:0000313" key="3">
    <source>
        <dbReference type="Proteomes" id="UP000070414"/>
    </source>
</evidence>
<name>A0A133URP3_9EURY</name>
<evidence type="ECO:0000313" key="2">
    <source>
        <dbReference type="EMBL" id="KXA96901.1"/>
    </source>
</evidence>
<accession>A0A133URP3</accession>
<evidence type="ECO:0000256" key="1">
    <source>
        <dbReference type="SAM" id="MobiDB-lite"/>
    </source>
</evidence>
<organism evidence="2 3">
    <name type="scientific">candidate division MSBL1 archaeon SCGC-AAA259I14</name>
    <dbReference type="NCBI Taxonomy" id="1698268"/>
    <lineage>
        <taxon>Archaea</taxon>
        <taxon>Methanobacteriati</taxon>
        <taxon>Methanobacteriota</taxon>
        <taxon>candidate division MSBL1</taxon>
    </lineage>
</organism>
<feature type="region of interest" description="Disordered" evidence="1">
    <location>
        <begin position="20"/>
        <end position="42"/>
    </location>
</feature>
<dbReference type="Proteomes" id="UP000070414">
    <property type="component" value="Unassembled WGS sequence"/>
</dbReference>
<reference evidence="2 3" key="1">
    <citation type="journal article" date="2016" name="Sci. Rep.">
        <title>Metabolic traits of an uncultured archaeal lineage -MSBL1- from brine pools of the Red Sea.</title>
        <authorList>
            <person name="Mwirichia R."/>
            <person name="Alam I."/>
            <person name="Rashid M."/>
            <person name="Vinu M."/>
            <person name="Ba-Alawi W."/>
            <person name="Anthony Kamau A."/>
            <person name="Kamanda Ngugi D."/>
            <person name="Goker M."/>
            <person name="Klenk H.P."/>
            <person name="Bajic V."/>
            <person name="Stingl U."/>
        </authorList>
    </citation>
    <scope>NUCLEOTIDE SEQUENCE [LARGE SCALE GENOMIC DNA]</scope>
    <source>
        <strain evidence="2">SCGC-AAA259I14</strain>
    </source>
</reference>
<gene>
    <name evidence="2" type="ORF">AKJ38_02360</name>
</gene>
<sequence length="95" mass="9908">MWTVPSREIVPINEGYDQPCGAGRVSPGKSAPVGGGRRPAGHIKELVGGRTVTSRPDGSVGDENYGTPYGSMILHNGAGFVTDPPVSSRLNRTFG</sequence>
<keyword evidence="3" id="KW-1185">Reference proteome</keyword>
<protein>
    <submittedName>
        <fullName evidence="2">Uncharacterized protein</fullName>
    </submittedName>
</protein>
<comment type="caution">
    <text evidence="2">The sequence shown here is derived from an EMBL/GenBank/DDBJ whole genome shotgun (WGS) entry which is preliminary data.</text>
</comment>